<dbReference type="Pfam" id="PF00962">
    <property type="entry name" value="A_deaminase"/>
    <property type="match status" value="1"/>
</dbReference>
<dbReference type="Proteomes" id="UP000663844">
    <property type="component" value="Unassembled WGS sequence"/>
</dbReference>
<dbReference type="InterPro" id="IPR001365">
    <property type="entry name" value="A_deaminase_dom"/>
</dbReference>
<dbReference type="EMBL" id="CAJOAZ010030418">
    <property type="protein sequence ID" value="CAF4432839.1"/>
    <property type="molecule type" value="Genomic_DNA"/>
</dbReference>
<dbReference type="AlphaFoldDB" id="A0A820RAQ2"/>
<accession>A0A820RAQ2</accession>
<protein>
    <recommendedName>
        <fullName evidence="1">Adenosine deaminase domain-containing protein</fullName>
    </recommendedName>
</protein>
<reference evidence="2" key="1">
    <citation type="submission" date="2021-02" db="EMBL/GenBank/DDBJ databases">
        <authorList>
            <person name="Nowell W R."/>
        </authorList>
    </citation>
    <scope>NUCLEOTIDE SEQUENCE</scope>
</reference>
<evidence type="ECO:0000313" key="2">
    <source>
        <dbReference type="EMBL" id="CAF4432839.1"/>
    </source>
</evidence>
<name>A0A820RAQ2_9BILA</name>
<feature type="non-terminal residue" evidence="2">
    <location>
        <position position="1"/>
    </location>
</feature>
<feature type="domain" description="Adenosine deaminase" evidence="1">
    <location>
        <begin position="2"/>
        <end position="43"/>
    </location>
</feature>
<dbReference type="GO" id="GO:0019239">
    <property type="term" value="F:deaminase activity"/>
    <property type="evidence" value="ECO:0007669"/>
    <property type="project" value="InterPro"/>
</dbReference>
<organism evidence="2 3">
    <name type="scientific">Adineta steineri</name>
    <dbReference type="NCBI Taxonomy" id="433720"/>
    <lineage>
        <taxon>Eukaryota</taxon>
        <taxon>Metazoa</taxon>
        <taxon>Spiralia</taxon>
        <taxon>Gnathifera</taxon>
        <taxon>Rotifera</taxon>
        <taxon>Eurotatoria</taxon>
        <taxon>Bdelloidea</taxon>
        <taxon>Adinetida</taxon>
        <taxon>Adinetidae</taxon>
        <taxon>Adineta</taxon>
    </lineage>
</organism>
<sequence>LTHNKLTPEQVIEAINRGLQRGMKEFSVDVRTILCCIRQCPEWDYHIIIILR</sequence>
<gene>
    <name evidence="2" type="ORF">OXD698_LOCUS53337</name>
</gene>
<evidence type="ECO:0000259" key="1">
    <source>
        <dbReference type="Pfam" id="PF00962"/>
    </source>
</evidence>
<comment type="caution">
    <text evidence="2">The sequence shown here is derived from an EMBL/GenBank/DDBJ whole genome shotgun (WGS) entry which is preliminary data.</text>
</comment>
<dbReference type="Gene3D" id="3.20.20.140">
    <property type="entry name" value="Metal-dependent hydrolases"/>
    <property type="match status" value="1"/>
</dbReference>
<proteinExistence type="predicted"/>
<evidence type="ECO:0000313" key="3">
    <source>
        <dbReference type="Proteomes" id="UP000663844"/>
    </source>
</evidence>